<dbReference type="Proteomes" id="UP001199525">
    <property type="component" value="Unassembled WGS sequence"/>
</dbReference>
<evidence type="ECO:0000256" key="1">
    <source>
        <dbReference type="SAM" id="MobiDB-lite"/>
    </source>
</evidence>
<name>A0ABS8I9F7_9NOSO</name>
<proteinExistence type="predicted"/>
<feature type="compositionally biased region" description="Polar residues" evidence="1">
    <location>
        <begin position="18"/>
        <end position="27"/>
    </location>
</feature>
<feature type="compositionally biased region" description="Basic and acidic residues" evidence="1">
    <location>
        <begin position="1"/>
        <end position="16"/>
    </location>
</feature>
<sequence length="45" mass="4935">MTKTGSREWACRERSRTGVASSVVQQERQGTVGSIHATVFKQIVA</sequence>
<keyword evidence="3" id="KW-1185">Reference proteome</keyword>
<feature type="region of interest" description="Disordered" evidence="1">
    <location>
        <begin position="1"/>
        <end position="27"/>
    </location>
</feature>
<evidence type="ECO:0000313" key="3">
    <source>
        <dbReference type="Proteomes" id="UP001199525"/>
    </source>
</evidence>
<dbReference type="RefSeq" id="WP_229485876.1">
    <property type="nucleotide sequence ID" value="NZ_JAIVFQ010000022.1"/>
</dbReference>
<accession>A0ABS8I9F7</accession>
<protein>
    <submittedName>
        <fullName evidence="2">Uncharacterized protein</fullName>
    </submittedName>
</protein>
<gene>
    <name evidence="2" type="ORF">LC586_16715</name>
</gene>
<organism evidence="2 3">
    <name type="scientific">Nostoc favosum CHAB5714</name>
    <dbReference type="NCBI Taxonomy" id="2780399"/>
    <lineage>
        <taxon>Bacteria</taxon>
        <taxon>Bacillati</taxon>
        <taxon>Cyanobacteriota</taxon>
        <taxon>Cyanophyceae</taxon>
        <taxon>Nostocales</taxon>
        <taxon>Nostocaceae</taxon>
        <taxon>Nostoc</taxon>
        <taxon>Nostoc favosum</taxon>
    </lineage>
</organism>
<comment type="caution">
    <text evidence="2">The sequence shown here is derived from an EMBL/GenBank/DDBJ whole genome shotgun (WGS) entry which is preliminary data.</text>
</comment>
<evidence type="ECO:0000313" key="2">
    <source>
        <dbReference type="EMBL" id="MCC5600818.1"/>
    </source>
</evidence>
<dbReference type="EMBL" id="JAIVFQ010000022">
    <property type="protein sequence ID" value="MCC5600818.1"/>
    <property type="molecule type" value="Genomic_DNA"/>
</dbReference>
<reference evidence="2 3" key="1">
    <citation type="journal article" date="2021" name="Microorganisms">
        <title>Genome Evolution of Filamentous Cyanobacterium Nostoc Species: From Facultative Symbiosis to Free Living.</title>
        <authorList>
            <person name="Huo D."/>
            <person name="Li H."/>
            <person name="Cai F."/>
            <person name="Guo X."/>
            <person name="Qiao Z."/>
            <person name="Wang W."/>
            <person name="Yu G."/>
            <person name="Li R."/>
        </authorList>
    </citation>
    <scope>NUCLEOTIDE SEQUENCE [LARGE SCALE GENOMIC DNA]</scope>
    <source>
        <strain evidence="2 3">CHAB 5714</strain>
    </source>
</reference>